<dbReference type="EMBL" id="BMXI01000019">
    <property type="protein sequence ID" value="GHC65531.1"/>
    <property type="molecule type" value="Genomic_DNA"/>
</dbReference>
<sequence length="293" mass="32493">MKLASFLRACVVWLVLAQFSSATRIYMKIGDIKGEAMHPDYPSWIAVDTLEFSGAFFNGTAGSFTLVKSPDRSSPKLVRALEGKRYLKRVTVAFLKGAPNDATGEGLEFARLLFRDVVVEACEQETATGESGEPVCLEKFQLSFCAVLFRYESDLGDAEATYADLDNGVDSDSDGMTDRFEDFFGLDKTSDDADLDSDGDGLTHLDEFRLGLNPRLSSSSFVPVGDSDPQEPGRFRLTWATKPAKSYDIYATPDLTKEPVFLRRVQASELDTSVSFLREQARGFFSIREVVER</sequence>
<gene>
    <name evidence="2" type="ORF">GCM10007100_36650</name>
</gene>
<accession>A0A918TWL4</accession>
<evidence type="ECO:0000313" key="3">
    <source>
        <dbReference type="Proteomes" id="UP000644507"/>
    </source>
</evidence>
<dbReference type="Pfam" id="PF05638">
    <property type="entry name" value="T6SS_HCP"/>
    <property type="match status" value="1"/>
</dbReference>
<evidence type="ECO:0000256" key="1">
    <source>
        <dbReference type="SAM" id="SignalP"/>
    </source>
</evidence>
<keyword evidence="3" id="KW-1185">Reference proteome</keyword>
<proteinExistence type="predicted"/>
<reference evidence="2" key="1">
    <citation type="journal article" date="2014" name="Int. J. Syst. Evol. Microbiol.">
        <title>Complete genome sequence of Corynebacterium casei LMG S-19264T (=DSM 44701T), isolated from a smear-ripened cheese.</title>
        <authorList>
            <consortium name="US DOE Joint Genome Institute (JGI-PGF)"/>
            <person name="Walter F."/>
            <person name="Albersmeier A."/>
            <person name="Kalinowski J."/>
            <person name="Ruckert C."/>
        </authorList>
    </citation>
    <scope>NUCLEOTIDE SEQUENCE</scope>
    <source>
        <strain evidence="2">KCTC 12988</strain>
    </source>
</reference>
<dbReference type="InterPro" id="IPR036624">
    <property type="entry name" value="Hcp1-lik_sf"/>
</dbReference>
<feature type="chain" id="PRO_5038123668" evidence="1">
    <location>
        <begin position="23"/>
        <end position="293"/>
    </location>
</feature>
<organism evidence="2 3">
    <name type="scientific">Roseibacillus persicicus</name>
    <dbReference type="NCBI Taxonomy" id="454148"/>
    <lineage>
        <taxon>Bacteria</taxon>
        <taxon>Pseudomonadati</taxon>
        <taxon>Verrucomicrobiota</taxon>
        <taxon>Verrucomicrobiia</taxon>
        <taxon>Verrucomicrobiales</taxon>
        <taxon>Verrucomicrobiaceae</taxon>
        <taxon>Roseibacillus</taxon>
    </lineage>
</organism>
<protein>
    <submittedName>
        <fullName evidence="2">Uncharacterized protein</fullName>
    </submittedName>
</protein>
<reference evidence="2" key="2">
    <citation type="submission" date="2020-09" db="EMBL/GenBank/DDBJ databases">
        <authorList>
            <person name="Sun Q."/>
            <person name="Kim S."/>
        </authorList>
    </citation>
    <scope>NUCLEOTIDE SEQUENCE</scope>
    <source>
        <strain evidence="2">KCTC 12988</strain>
    </source>
</reference>
<evidence type="ECO:0000313" key="2">
    <source>
        <dbReference type="EMBL" id="GHC65531.1"/>
    </source>
</evidence>
<dbReference type="InterPro" id="IPR008514">
    <property type="entry name" value="T6SS_Hcp"/>
</dbReference>
<feature type="signal peptide" evidence="1">
    <location>
        <begin position="1"/>
        <end position="22"/>
    </location>
</feature>
<keyword evidence="1" id="KW-0732">Signal</keyword>
<dbReference type="Proteomes" id="UP000644507">
    <property type="component" value="Unassembled WGS sequence"/>
</dbReference>
<dbReference type="RefSeq" id="WP_189573517.1">
    <property type="nucleotide sequence ID" value="NZ_BMXI01000019.1"/>
</dbReference>
<name>A0A918TWL4_9BACT</name>
<dbReference type="Gene3D" id="2.30.110.20">
    <property type="entry name" value="Hcp1-like"/>
    <property type="match status" value="1"/>
</dbReference>
<dbReference type="AlphaFoldDB" id="A0A918TWL4"/>
<dbReference type="SUPFAM" id="SSF141452">
    <property type="entry name" value="Hcp1-like"/>
    <property type="match status" value="1"/>
</dbReference>
<comment type="caution">
    <text evidence="2">The sequence shown here is derived from an EMBL/GenBank/DDBJ whole genome shotgun (WGS) entry which is preliminary data.</text>
</comment>